<reference evidence="1" key="2">
    <citation type="journal article" date="2015" name="Data Brief">
        <title>Shoot transcriptome of the giant reed, Arundo donax.</title>
        <authorList>
            <person name="Barrero R.A."/>
            <person name="Guerrero F.D."/>
            <person name="Moolhuijzen P."/>
            <person name="Goolsby J.A."/>
            <person name="Tidwell J."/>
            <person name="Bellgard S.E."/>
            <person name="Bellgard M.I."/>
        </authorList>
    </citation>
    <scope>NUCLEOTIDE SEQUENCE</scope>
    <source>
        <tissue evidence="1">Shoot tissue taken approximately 20 cm above the soil surface</tissue>
    </source>
</reference>
<reference evidence="1" key="1">
    <citation type="submission" date="2014-09" db="EMBL/GenBank/DDBJ databases">
        <authorList>
            <person name="Magalhaes I.L.F."/>
            <person name="Oliveira U."/>
            <person name="Santos F.R."/>
            <person name="Vidigal T.H.D.A."/>
            <person name="Brescovit A.D."/>
            <person name="Santos A.J."/>
        </authorList>
    </citation>
    <scope>NUCLEOTIDE SEQUENCE</scope>
    <source>
        <tissue evidence="1">Shoot tissue taken approximately 20 cm above the soil surface</tissue>
    </source>
</reference>
<evidence type="ECO:0000313" key="1">
    <source>
        <dbReference type="EMBL" id="JAD52044.1"/>
    </source>
</evidence>
<proteinExistence type="predicted"/>
<dbReference type="AlphaFoldDB" id="A0A0A9AK36"/>
<accession>A0A0A9AK36</accession>
<name>A0A0A9AK36_ARUDO</name>
<protein>
    <submittedName>
        <fullName evidence="1">Uncharacterized protein</fullName>
    </submittedName>
</protein>
<organism evidence="1">
    <name type="scientific">Arundo donax</name>
    <name type="common">Giant reed</name>
    <name type="synonym">Donax arundinaceus</name>
    <dbReference type="NCBI Taxonomy" id="35708"/>
    <lineage>
        <taxon>Eukaryota</taxon>
        <taxon>Viridiplantae</taxon>
        <taxon>Streptophyta</taxon>
        <taxon>Embryophyta</taxon>
        <taxon>Tracheophyta</taxon>
        <taxon>Spermatophyta</taxon>
        <taxon>Magnoliopsida</taxon>
        <taxon>Liliopsida</taxon>
        <taxon>Poales</taxon>
        <taxon>Poaceae</taxon>
        <taxon>PACMAD clade</taxon>
        <taxon>Arundinoideae</taxon>
        <taxon>Arundineae</taxon>
        <taxon>Arundo</taxon>
    </lineage>
</organism>
<dbReference type="EMBL" id="GBRH01245851">
    <property type="protein sequence ID" value="JAD52044.1"/>
    <property type="molecule type" value="Transcribed_RNA"/>
</dbReference>
<sequence>MLTREREQEAKSIWWPQRPRPFLLRSSTCASGA</sequence>